<dbReference type="AlphaFoldDB" id="A0A5N6UJD9"/>
<evidence type="ECO:0000313" key="3">
    <source>
        <dbReference type="Proteomes" id="UP000326950"/>
    </source>
</evidence>
<keyword evidence="1" id="KW-0812">Transmembrane</keyword>
<dbReference type="EMBL" id="ML738689">
    <property type="protein sequence ID" value="KAE8158732.1"/>
    <property type="molecule type" value="Genomic_DNA"/>
</dbReference>
<name>A0A5N6UJD9_ASPTM</name>
<gene>
    <name evidence="2" type="ORF">BDV40DRAFT_275230</name>
</gene>
<keyword evidence="1" id="KW-1133">Transmembrane helix</keyword>
<protein>
    <submittedName>
        <fullName evidence="2">Uncharacterized protein</fullName>
    </submittedName>
</protein>
<evidence type="ECO:0000256" key="1">
    <source>
        <dbReference type="SAM" id="Phobius"/>
    </source>
</evidence>
<organism evidence="2 3">
    <name type="scientific">Aspergillus tamarii</name>
    <dbReference type="NCBI Taxonomy" id="41984"/>
    <lineage>
        <taxon>Eukaryota</taxon>
        <taxon>Fungi</taxon>
        <taxon>Dikarya</taxon>
        <taxon>Ascomycota</taxon>
        <taxon>Pezizomycotina</taxon>
        <taxon>Eurotiomycetes</taxon>
        <taxon>Eurotiomycetidae</taxon>
        <taxon>Eurotiales</taxon>
        <taxon>Aspergillaceae</taxon>
        <taxon>Aspergillus</taxon>
        <taxon>Aspergillus subgen. Circumdati</taxon>
    </lineage>
</organism>
<proteinExistence type="predicted"/>
<feature type="transmembrane region" description="Helical" evidence="1">
    <location>
        <begin position="25"/>
        <end position="48"/>
    </location>
</feature>
<keyword evidence="1" id="KW-0472">Membrane</keyword>
<sequence>MSYKSPERRHWFFVALFRINLNRRYLCISGSSIIASFSFNMSCLQYYLLTYFATELSPCSIVARTIPGRKAGGKAIAHTRPNLDRMLQFKC</sequence>
<dbReference type="Proteomes" id="UP000326950">
    <property type="component" value="Unassembled WGS sequence"/>
</dbReference>
<accession>A0A5N6UJD9</accession>
<keyword evidence="3" id="KW-1185">Reference proteome</keyword>
<reference evidence="2 3" key="1">
    <citation type="submission" date="2019-04" db="EMBL/GenBank/DDBJ databases">
        <title>Friends and foes A comparative genomics study of 23 Aspergillus species from section Flavi.</title>
        <authorList>
            <consortium name="DOE Joint Genome Institute"/>
            <person name="Kjaerbolling I."/>
            <person name="Vesth T."/>
            <person name="Frisvad J.C."/>
            <person name="Nybo J.L."/>
            <person name="Theobald S."/>
            <person name="Kildgaard S."/>
            <person name="Isbrandt T."/>
            <person name="Kuo A."/>
            <person name="Sato A."/>
            <person name="Lyhne E.K."/>
            <person name="Kogle M.E."/>
            <person name="Wiebenga A."/>
            <person name="Kun R.S."/>
            <person name="Lubbers R.J."/>
            <person name="Makela M.R."/>
            <person name="Barry K."/>
            <person name="Chovatia M."/>
            <person name="Clum A."/>
            <person name="Daum C."/>
            <person name="Haridas S."/>
            <person name="He G."/>
            <person name="LaButti K."/>
            <person name="Lipzen A."/>
            <person name="Mondo S."/>
            <person name="Riley R."/>
            <person name="Salamov A."/>
            <person name="Simmons B.A."/>
            <person name="Magnuson J.K."/>
            <person name="Henrissat B."/>
            <person name="Mortensen U.H."/>
            <person name="Larsen T.O."/>
            <person name="Devries R.P."/>
            <person name="Grigoriev I.V."/>
            <person name="Machida M."/>
            <person name="Baker S.E."/>
            <person name="Andersen M.R."/>
        </authorList>
    </citation>
    <scope>NUCLEOTIDE SEQUENCE [LARGE SCALE GENOMIC DNA]</scope>
    <source>
        <strain evidence="2 3">CBS 117626</strain>
    </source>
</reference>
<evidence type="ECO:0000313" key="2">
    <source>
        <dbReference type="EMBL" id="KAE8158732.1"/>
    </source>
</evidence>